<evidence type="ECO:0000313" key="2">
    <source>
        <dbReference type="Proteomes" id="UP000183994"/>
    </source>
</evidence>
<evidence type="ECO:0000313" key="1">
    <source>
        <dbReference type="EMBL" id="SHL35597.1"/>
    </source>
</evidence>
<dbReference type="RefSeq" id="WP_073479034.1">
    <property type="nucleotide sequence ID" value="NZ_FQZU01000062.1"/>
</dbReference>
<protein>
    <recommendedName>
        <fullName evidence="3">Restriction endonuclease</fullName>
    </recommendedName>
</protein>
<accession>A0A1M6ZYN2</accession>
<dbReference type="Proteomes" id="UP000183994">
    <property type="component" value="Unassembled WGS sequence"/>
</dbReference>
<name>A0A1M6ZYN2_9BACT</name>
<evidence type="ECO:0008006" key="3">
    <source>
        <dbReference type="Google" id="ProtNLM"/>
    </source>
</evidence>
<organism evidence="1 2">
    <name type="scientific">Desulfatibacillum alkenivorans DSM 16219</name>
    <dbReference type="NCBI Taxonomy" id="1121393"/>
    <lineage>
        <taxon>Bacteria</taxon>
        <taxon>Pseudomonadati</taxon>
        <taxon>Thermodesulfobacteriota</taxon>
        <taxon>Desulfobacteria</taxon>
        <taxon>Desulfobacterales</taxon>
        <taxon>Desulfatibacillaceae</taxon>
        <taxon>Desulfatibacillum</taxon>
    </lineage>
</organism>
<dbReference type="OrthoDB" id="5175737at2"/>
<dbReference type="STRING" id="1121393.SAMN02745216_05063"/>
<proteinExistence type="predicted"/>
<keyword evidence="2" id="KW-1185">Reference proteome</keyword>
<dbReference type="AlphaFoldDB" id="A0A1M6ZYN2"/>
<sequence length="334" mass="36934">MPMFPFEVPYDDVDKNILEHVAAICSCLESSFLSMPRGNGFIEYGTFEDAYEELKRRTKGFSELNGPNLLHAVQAKPVAFIVIRSMLGFTPPEWAYVTTVRSNTSVSQGAARGIDRKIRMNPEVQLPSNGVTSDRITAMAETAAEILTEGATETTGDEIHRLSKADTDQGLDSLKLVAELGVPYAMLLYERFLGRPFASHRDSISELVGDTLEIAIEKALTKAGITYVKTGRAQVVPGFDQAPDFIIPSVYNPKVVIEAKITEDDGTARDKVTRIQHLDRLREDGPGRPPKFEVIACIGGRGFAQRKSDMEKMIRATRGKVFTVRNLDKMVDCT</sequence>
<dbReference type="EMBL" id="FQZU01000062">
    <property type="protein sequence ID" value="SHL35597.1"/>
    <property type="molecule type" value="Genomic_DNA"/>
</dbReference>
<gene>
    <name evidence="1" type="ORF">SAMN02745216_05063</name>
</gene>
<reference evidence="2" key="1">
    <citation type="submission" date="2016-11" db="EMBL/GenBank/DDBJ databases">
        <authorList>
            <person name="Varghese N."/>
            <person name="Submissions S."/>
        </authorList>
    </citation>
    <scope>NUCLEOTIDE SEQUENCE [LARGE SCALE GENOMIC DNA]</scope>
    <source>
        <strain evidence="2">DSM 16219</strain>
    </source>
</reference>